<evidence type="ECO:0000256" key="3">
    <source>
        <dbReference type="PROSITE-ProRule" id="PRU00708"/>
    </source>
</evidence>
<dbReference type="PANTHER" id="PTHR47447:SF28">
    <property type="entry name" value="PENTACOTRIPEPTIDE-REPEAT REGION OF PRORP DOMAIN-CONTAINING PROTEIN"/>
    <property type="match status" value="1"/>
</dbReference>
<evidence type="ECO:0000313" key="7">
    <source>
        <dbReference type="Proteomes" id="UP000243975"/>
    </source>
</evidence>
<sequence length="521" mass="59045">MTGTKQTRRRRESSPRSSRDNDRRTSQKPDHSSHPASQRPASSSEPNHHRINQQPPTSKRPVFASYIDTPNLPVKVKLLCGIIAHTPSLDVTRVLDDTGIRVSTETVEDVLKLSYAHPGAVVKFFRWSGYQLNDKHSPYAWNLIVDMLGKNGMFDAMWDAIKSMKKEGLLSLATFASVFGSYVMAERVQEAIMTFEVMDQYGCACDIVALNSFLSAICRDGKTVDAKEFLNVVRTRIRPDADTYAILLEGWETEQDAVNARKTFEEMVVGIGWDPNNYPAYDSLLNTLLKGSDGLREAMKFFESLRDRRCYPGMRFFKAALTECVSTGDVKAAEVLWVAMAVQNDCKPDTEMYNLMITLYSKRKDFDLARRWLDDMVFNGVFPDSESYNLLFQFLIKSRKVKEAGPVFVEMIKNEFVPTHANCCLAVKVFIDGMDPYMAIKVWKCMIENYKKSEELEETVNLLVDGLRDLNLVPEAVKYAEDMVDRGIKLTSATLSRLRPSLAKAGKGPVYNDLLKKCKLQ</sequence>
<dbReference type="Pfam" id="PF01535">
    <property type="entry name" value="PPR"/>
    <property type="match status" value="2"/>
</dbReference>
<feature type="compositionally biased region" description="Polar residues" evidence="4">
    <location>
        <begin position="34"/>
        <end position="45"/>
    </location>
</feature>
<feature type="repeat" description="PPR" evidence="3">
    <location>
        <begin position="349"/>
        <end position="383"/>
    </location>
</feature>
<evidence type="ECO:0000256" key="4">
    <source>
        <dbReference type="SAM" id="MobiDB-lite"/>
    </source>
</evidence>
<dbReference type="InterPro" id="IPR002885">
    <property type="entry name" value="PPR_rpt"/>
</dbReference>
<feature type="transmembrane region" description="Helical" evidence="5">
    <location>
        <begin position="168"/>
        <end position="185"/>
    </location>
</feature>
<keyword evidence="5" id="KW-1133">Transmembrane helix</keyword>
<dbReference type="Pfam" id="PF13041">
    <property type="entry name" value="PPR_2"/>
    <property type="match status" value="1"/>
</dbReference>
<dbReference type="Proteomes" id="UP000243975">
    <property type="component" value="Unassembled WGS sequence"/>
</dbReference>
<reference evidence="6 7" key="1">
    <citation type="journal article" date="2016" name="Sci. Rep.">
        <title>The genome sequence of the outbreeding globe artichoke constructed de novo incorporating a phase-aware low-pass sequencing strategy of F1 progeny.</title>
        <authorList>
            <person name="Scaglione D."/>
            <person name="Reyes-Chin-Wo S."/>
            <person name="Acquadro A."/>
            <person name="Froenicke L."/>
            <person name="Portis E."/>
            <person name="Beitel C."/>
            <person name="Tirone M."/>
            <person name="Mauro R."/>
            <person name="Lo Monaco A."/>
            <person name="Mauromicale G."/>
            <person name="Faccioli P."/>
            <person name="Cattivelli L."/>
            <person name="Rieseberg L."/>
            <person name="Michelmore R."/>
            <person name="Lanteri S."/>
        </authorList>
    </citation>
    <scope>NUCLEOTIDE SEQUENCE [LARGE SCALE GENOMIC DNA]</scope>
    <source>
        <strain evidence="6">2C</strain>
    </source>
</reference>
<feature type="repeat" description="PPR" evidence="3">
    <location>
        <begin position="277"/>
        <end position="312"/>
    </location>
</feature>
<keyword evidence="7" id="KW-1185">Reference proteome</keyword>
<feature type="compositionally biased region" description="Basic and acidic residues" evidence="4">
    <location>
        <begin position="12"/>
        <end position="33"/>
    </location>
</feature>
<dbReference type="PROSITE" id="PS51375">
    <property type="entry name" value="PPR"/>
    <property type="match status" value="4"/>
</dbReference>
<feature type="repeat" description="PPR" evidence="3">
    <location>
        <begin position="137"/>
        <end position="171"/>
    </location>
</feature>
<gene>
    <name evidence="6" type="ORF">Ccrd_012740</name>
</gene>
<keyword evidence="2" id="KW-0677">Repeat</keyword>
<feature type="compositionally biased region" description="Basic residues" evidence="4">
    <location>
        <begin position="1"/>
        <end position="11"/>
    </location>
</feature>
<dbReference type="EMBL" id="LEKV01001080">
    <property type="protein sequence ID" value="KVI08883.1"/>
    <property type="molecule type" value="Genomic_DNA"/>
</dbReference>
<keyword evidence="5" id="KW-0812">Transmembrane</keyword>
<protein>
    <submittedName>
        <fullName evidence="6">Pentatricopeptide repeat-containing protein</fullName>
    </submittedName>
</protein>
<name>A0A124SH98_CYNCS</name>
<dbReference type="AlphaFoldDB" id="A0A124SH98"/>
<dbReference type="Gene3D" id="1.25.40.10">
    <property type="entry name" value="Tetratricopeptide repeat domain"/>
    <property type="match status" value="2"/>
</dbReference>
<dbReference type="InterPro" id="IPR011990">
    <property type="entry name" value="TPR-like_helical_dom_sf"/>
</dbReference>
<proteinExistence type="inferred from homology"/>
<feature type="repeat" description="PPR" evidence="3">
    <location>
        <begin position="384"/>
        <end position="418"/>
    </location>
</feature>
<dbReference type="OrthoDB" id="1911504at2759"/>
<comment type="similarity">
    <text evidence="1">Belongs to the PPR family. P subfamily.</text>
</comment>
<dbReference type="PANTHER" id="PTHR47447">
    <property type="entry name" value="OS03G0856100 PROTEIN"/>
    <property type="match status" value="1"/>
</dbReference>
<evidence type="ECO:0000313" key="6">
    <source>
        <dbReference type="EMBL" id="KVI08883.1"/>
    </source>
</evidence>
<dbReference type="NCBIfam" id="TIGR00756">
    <property type="entry name" value="PPR"/>
    <property type="match status" value="2"/>
</dbReference>
<evidence type="ECO:0000256" key="5">
    <source>
        <dbReference type="SAM" id="Phobius"/>
    </source>
</evidence>
<organism evidence="6 7">
    <name type="scientific">Cynara cardunculus var. scolymus</name>
    <name type="common">Globe artichoke</name>
    <name type="synonym">Cynara scolymus</name>
    <dbReference type="NCBI Taxonomy" id="59895"/>
    <lineage>
        <taxon>Eukaryota</taxon>
        <taxon>Viridiplantae</taxon>
        <taxon>Streptophyta</taxon>
        <taxon>Embryophyta</taxon>
        <taxon>Tracheophyta</taxon>
        <taxon>Spermatophyta</taxon>
        <taxon>Magnoliopsida</taxon>
        <taxon>eudicotyledons</taxon>
        <taxon>Gunneridae</taxon>
        <taxon>Pentapetalae</taxon>
        <taxon>asterids</taxon>
        <taxon>campanulids</taxon>
        <taxon>Asterales</taxon>
        <taxon>Asteraceae</taxon>
        <taxon>Carduoideae</taxon>
        <taxon>Cardueae</taxon>
        <taxon>Carduinae</taxon>
        <taxon>Cynara</taxon>
    </lineage>
</organism>
<dbReference type="Gramene" id="KVI08883">
    <property type="protein sequence ID" value="KVI08883"/>
    <property type="gene ID" value="Ccrd_012740"/>
</dbReference>
<feature type="region of interest" description="Disordered" evidence="4">
    <location>
        <begin position="1"/>
        <end position="64"/>
    </location>
</feature>
<comment type="caution">
    <text evidence="6">The sequence shown here is derived from an EMBL/GenBank/DDBJ whole genome shotgun (WGS) entry which is preliminary data.</text>
</comment>
<dbReference type="OMA" id="KCMIENY"/>
<keyword evidence="5" id="KW-0472">Membrane</keyword>
<evidence type="ECO:0000256" key="2">
    <source>
        <dbReference type="ARBA" id="ARBA00022737"/>
    </source>
</evidence>
<accession>A0A124SH98</accession>
<evidence type="ECO:0000256" key="1">
    <source>
        <dbReference type="ARBA" id="ARBA00007626"/>
    </source>
</evidence>